<evidence type="ECO:0000256" key="1">
    <source>
        <dbReference type="SAM" id="MobiDB-lite"/>
    </source>
</evidence>
<dbReference type="Proteomes" id="UP001211065">
    <property type="component" value="Unassembled WGS sequence"/>
</dbReference>
<dbReference type="EMBL" id="JADGJW010001114">
    <property type="protein sequence ID" value="KAJ3206572.1"/>
    <property type="molecule type" value="Genomic_DNA"/>
</dbReference>
<feature type="region of interest" description="Disordered" evidence="1">
    <location>
        <begin position="35"/>
        <end position="57"/>
    </location>
</feature>
<reference evidence="2" key="1">
    <citation type="submission" date="2020-05" db="EMBL/GenBank/DDBJ databases">
        <title>Phylogenomic resolution of chytrid fungi.</title>
        <authorList>
            <person name="Stajich J.E."/>
            <person name="Amses K."/>
            <person name="Simmons R."/>
            <person name="Seto K."/>
            <person name="Myers J."/>
            <person name="Bonds A."/>
            <person name="Quandt C.A."/>
            <person name="Barry K."/>
            <person name="Liu P."/>
            <person name="Grigoriev I."/>
            <person name="Longcore J.E."/>
            <person name="James T.Y."/>
        </authorList>
    </citation>
    <scope>NUCLEOTIDE SEQUENCE</scope>
    <source>
        <strain evidence="2">JEL0476</strain>
    </source>
</reference>
<feature type="region of interest" description="Disordered" evidence="1">
    <location>
        <begin position="1"/>
        <end position="23"/>
    </location>
</feature>
<gene>
    <name evidence="2" type="ORF">HK099_000500</name>
</gene>
<accession>A0AAD5TZC5</accession>
<evidence type="ECO:0000313" key="2">
    <source>
        <dbReference type="EMBL" id="KAJ3206572.1"/>
    </source>
</evidence>
<organism evidence="2 3">
    <name type="scientific">Clydaea vesicula</name>
    <dbReference type="NCBI Taxonomy" id="447962"/>
    <lineage>
        <taxon>Eukaryota</taxon>
        <taxon>Fungi</taxon>
        <taxon>Fungi incertae sedis</taxon>
        <taxon>Chytridiomycota</taxon>
        <taxon>Chytridiomycota incertae sedis</taxon>
        <taxon>Chytridiomycetes</taxon>
        <taxon>Lobulomycetales</taxon>
        <taxon>Lobulomycetaceae</taxon>
        <taxon>Clydaea</taxon>
    </lineage>
</organism>
<evidence type="ECO:0000313" key="3">
    <source>
        <dbReference type="Proteomes" id="UP001211065"/>
    </source>
</evidence>
<keyword evidence="3" id="KW-1185">Reference proteome</keyword>
<comment type="caution">
    <text evidence="2">The sequence shown here is derived from an EMBL/GenBank/DDBJ whole genome shotgun (WGS) entry which is preliminary data.</text>
</comment>
<proteinExistence type="predicted"/>
<name>A0AAD5TZC5_9FUNG</name>
<protein>
    <submittedName>
        <fullName evidence="2">Uncharacterized protein</fullName>
    </submittedName>
</protein>
<dbReference type="AlphaFoldDB" id="A0AAD5TZC5"/>
<sequence>MSSTSRTLRTPPPGQQKRNFKNKFQTELASRKVLDELSGHHNSDFNIVDEDSRTAFN</sequence>